<dbReference type="Gene3D" id="1.10.3380.10">
    <property type="entry name" value="Sec63 N-terminal domain-like domain"/>
    <property type="match status" value="1"/>
</dbReference>
<reference evidence="9 10" key="1">
    <citation type="submission" date="2012-10" db="EMBL/GenBank/DDBJ databases">
        <authorList>
            <person name="Zafar N."/>
            <person name="Inman J."/>
            <person name="Hall N."/>
            <person name="Lorenzi H."/>
            <person name="Caler E."/>
        </authorList>
    </citation>
    <scope>NUCLEOTIDE SEQUENCE [LARGE SCALE GENOMIC DNA]</scope>
    <source>
        <strain evidence="9 10">IP1</strain>
    </source>
</reference>
<dbReference type="SMART" id="SM00973">
    <property type="entry name" value="Sec63"/>
    <property type="match status" value="1"/>
</dbReference>
<dbReference type="CDD" id="cd18795">
    <property type="entry name" value="SF2_C_Ski2"/>
    <property type="match status" value="1"/>
</dbReference>
<dbReference type="Gene3D" id="1.10.150.20">
    <property type="entry name" value="5' to 3' exonuclease, C-terminal subdomain"/>
    <property type="match status" value="1"/>
</dbReference>
<evidence type="ECO:0000256" key="2">
    <source>
        <dbReference type="ARBA" id="ARBA00022741"/>
    </source>
</evidence>
<dbReference type="FunFam" id="1.10.10.10:FF:000024">
    <property type="entry name" value="U5 small nuclear ribonucleoprotein helicase"/>
    <property type="match status" value="1"/>
</dbReference>
<keyword evidence="9" id="KW-0687">Ribonucleoprotein</keyword>
<dbReference type="PROSITE" id="PS51194">
    <property type="entry name" value="HELICASE_CTER"/>
    <property type="match status" value="1"/>
</dbReference>
<dbReference type="KEGG" id="eiv:EIN_153800"/>
<dbReference type="Pfam" id="PF00271">
    <property type="entry name" value="Helicase_C"/>
    <property type="match status" value="1"/>
</dbReference>
<keyword evidence="10" id="KW-1185">Reference proteome</keyword>
<organism evidence="9 10">
    <name type="scientific">Entamoeba invadens IP1</name>
    <dbReference type="NCBI Taxonomy" id="370355"/>
    <lineage>
        <taxon>Eukaryota</taxon>
        <taxon>Amoebozoa</taxon>
        <taxon>Evosea</taxon>
        <taxon>Archamoebae</taxon>
        <taxon>Mastigamoebida</taxon>
        <taxon>Entamoebidae</taxon>
        <taxon>Entamoeba</taxon>
    </lineage>
</organism>
<dbReference type="GO" id="GO:0016787">
    <property type="term" value="F:hydrolase activity"/>
    <property type="evidence" value="ECO:0007669"/>
    <property type="project" value="UniProtKB-KW"/>
</dbReference>
<dbReference type="InterPro" id="IPR001650">
    <property type="entry name" value="Helicase_C-like"/>
</dbReference>
<evidence type="ECO:0000313" key="10">
    <source>
        <dbReference type="Proteomes" id="UP000014680"/>
    </source>
</evidence>
<dbReference type="Pfam" id="PF00270">
    <property type="entry name" value="DEAD"/>
    <property type="match status" value="2"/>
</dbReference>
<keyword evidence="1" id="KW-0677">Repeat</keyword>
<dbReference type="Pfam" id="PF02889">
    <property type="entry name" value="Sec63"/>
    <property type="match status" value="1"/>
</dbReference>
<dbReference type="SMART" id="SM00490">
    <property type="entry name" value="HELICc"/>
    <property type="match status" value="1"/>
</dbReference>
<dbReference type="Proteomes" id="UP000014680">
    <property type="component" value="Unassembled WGS sequence"/>
</dbReference>
<evidence type="ECO:0000256" key="6">
    <source>
        <dbReference type="SAM" id="MobiDB-lite"/>
    </source>
</evidence>
<dbReference type="PANTHER" id="PTHR47961">
    <property type="entry name" value="DNA POLYMERASE THETA, PUTATIVE (AFU_ORTHOLOGUE AFUA_1G05260)-RELATED"/>
    <property type="match status" value="1"/>
</dbReference>
<dbReference type="FunFam" id="3.40.50.300:FF:000062">
    <property type="entry name" value="U5 small nuclear ribonucleoprotein helicase"/>
    <property type="match status" value="1"/>
</dbReference>
<dbReference type="InterPro" id="IPR011545">
    <property type="entry name" value="DEAD/DEAH_box_helicase_dom"/>
</dbReference>
<dbReference type="Gene3D" id="1.10.10.10">
    <property type="entry name" value="Winged helix-like DNA-binding domain superfamily/Winged helix DNA-binding domain"/>
    <property type="match status" value="2"/>
</dbReference>
<dbReference type="SMART" id="SM00382">
    <property type="entry name" value="AAA"/>
    <property type="match status" value="2"/>
</dbReference>
<dbReference type="GO" id="GO:0005634">
    <property type="term" value="C:nucleus"/>
    <property type="evidence" value="ECO:0007669"/>
    <property type="project" value="TreeGrafter"/>
</dbReference>
<feature type="compositionally biased region" description="Acidic residues" evidence="6">
    <location>
        <begin position="194"/>
        <end position="203"/>
    </location>
</feature>
<dbReference type="PROSITE" id="PS51192">
    <property type="entry name" value="HELICASE_ATP_BIND_1"/>
    <property type="match status" value="2"/>
</dbReference>
<keyword evidence="5" id="KW-0067">ATP-binding</keyword>
<dbReference type="InterPro" id="IPR057842">
    <property type="entry name" value="WH_MER3"/>
</dbReference>
<feature type="domain" description="Helicase ATP-binding" evidence="7">
    <location>
        <begin position="447"/>
        <end position="631"/>
    </location>
</feature>
<dbReference type="InterPro" id="IPR003593">
    <property type="entry name" value="AAA+_ATPase"/>
</dbReference>
<dbReference type="PIRSF" id="PIRSF039073">
    <property type="entry name" value="BRR2"/>
    <property type="match status" value="1"/>
</dbReference>
<dbReference type="OMA" id="WISCETE"/>
<keyword evidence="4 9" id="KW-0347">Helicase</keyword>
<dbReference type="EMBL" id="KB206474">
    <property type="protein sequence ID" value="ELP91343.1"/>
    <property type="molecule type" value="Genomic_DNA"/>
</dbReference>
<dbReference type="Pfam" id="PF23445">
    <property type="entry name" value="WHD_SNRNP200"/>
    <property type="match status" value="2"/>
</dbReference>
<keyword evidence="3" id="KW-0378">Hydrolase</keyword>
<name>A0A0A1UCC8_ENTIV</name>
<dbReference type="GO" id="GO:1990904">
    <property type="term" value="C:ribonucleoprotein complex"/>
    <property type="evidence" value="ECO:0007669"/>
    <property type="project" value="UniProtKB-KW"/>
</dbReference>
<dbReference type="Gene3D" id="2.60.40.150">
    <property type="entry name" value="C2 domain"/>
    <property type="match status" value="1"/>
</dbReference>
<dbReference type="GO" id="GO:0005524">
    <property type="term" value="F:ATP binding"/>
    <property type="evidence" value="ECO:0007669"/>
    <property type="project" value="UniProtKB-KW"/>
</dbReference>
<dbReference type="InterPro" id="IPR014001">
    <property type="entry name" value="Helicase_ATP-bd"/>
</dbReference>
<evidence type="ECO:0000259" key="8">
    <source>
        <dbReference type="PROSITE" id="PS51194"/>
    </source>
</evidence>
<dbReference type="SUPFAM" id="SSF158702">
    <property type="entry name" value="Sec63 N-terminal domain-like"/>
    <property type="match status" value="1"/>
</dbReference>
<feature type="domain" description="Helicase ATP-binding" evidence="7">
    <location>
        <begin position="1295"/>
        <end position="1466"/>
    </location>
</feature>
<dbReference type="GeneID" id="14890234"/>
<keyword evidence="2" id="KW-0547">Nucleotide-binding</keyword>
<accession>A0A0A1UCC8</accession>
<dbReference type="FunFam" id="3.40.50.300:FF:003287">
    <property type="entry name" value="U5 small nuclear ribonucleoprotein 200 kDa helicase"/>
    <property type="match status" value="1"/>
</dbReference>
<dbReference type="GO" id="GO:0004386">
    <property type="term" value="F:helicase activity"/>
    <property type="evidence" value="ECO:0007669"/>
    <property type="project" value="UniProtKB-KW"/>
</dbReference>
<gene>
    <name evidence="9" type="ORF">EIN_153800</name>
</gene>
<proteinExistence type="predicted"/>
<dbReference type="InterPro" id="IPR041094">
    <property type="entry name" value="Brr2_helicase_PWI"/>
</dbReference>
<dbReference type="Pfam" id="PF18149">
    <property type="entry name" value="Helicase_PWI"/>
    <property type="match status" value="1"/>
</dbReference>
<dbReference type="PANTHER" id="PTHR47961:SF4">
    <property type="entry name" value="ACTIVATING SIGNAL COINTEGRATOR 1 COMPLEX SUBUNIT 3"/>
    <property type="match status" value="1"/>
</dbReference>
<dbReference type="InterPro" id="IPR050474">
    <property type="entry name" value="Hel308_SKI2-like"/>
</dbReference>
<sequence length="1776" mass="201639">MAHIVDLYQTTGLNEEEAQDRKNAWRTRIDNNLVISNRKGRRPNTNEPTGEAESLYGKITKEMMGDKAMRTDPRDLIAKMKEAHPQAEEKVEYAPKRRRKVYDADDVGGYVPTTKETKEEHAKILSLVQIIFSDKPYAFIRSATQDVIDILKTEGTPTEKYDKLKKEIDSSISEEAFTEMLQSSNLLTDYVKEDNEENEEENKEDVVPIIGDEESEEDVVYEEQESEENEIKMEVENLEGDGIEIDAEYLLNTMKSIFKDEEEAKDRCFKVEKILGNTSLNDGQAQQLIVGVLGEENYTTVSVIVRNREEIVGRIAMSRAPTDEIRDAIRLKLPSTLKHSSAENYDENKRKMNEENDAGQYTRKLKIVDFESLSFGDGSHFMSKQQATFPENTVRTDTAEYTRVDIPMTLPTGPTVDLVPISKFPEWAKSAMNPLKYLNRMQSKVYNSVFLTDDNVLVCAPTGAGKTTVALMAILECYKQAVENNEKFKVIYIAPMKSLVQEMVGTFRGKLEKLGLQVGEMSGDSTLSKGELSTTQVIVATPEKIDVISRKTGGVGSANGHGIFEELKLVIIDEIHLLHDTRGPVIEALVARVKKYIEYQSRNIRLVGLSATLPNCQDVGLFLGCKKENIFVFGGEYRPVPLQQTFFGVTEKKPIKRNRTMNSIMFDIIKESAGKQQVLVFVHSRKDTLQTAKFIKERAIEENILHYFLLNKKASEEVLRSESSKFDNTELQELVRVGVGIHHAGMNKDDRRLVEDLYADNHLQVLVSTATLAWGVNLPAHTVIIKGTQVYSPEAGHWEELSPMDIMQMMGRAGRPQFDKEGSGYVITTQREMFFYMSLLSQQLPIESQFVNKLIDCLNAEIVTGNVKTMDEGVQWLSLTYYYICCLRSPKMYSVDDKDIENDPTLEWRRKDLIHSAATILHKNGLILYDQKNRSFAPTELGKIASYYYLTNETMRNISDNLKRNTNEIDLVSIFAKSSEFKYVSVRETEKPEIEKLLQQVPIPLKGNAEDPETKIGILLQTYIGRLQLPGYVLSADTIYVSQNASRIFRSIFEILLLKRWAQPALKALEISISVNRRLFGSQCPLRQLHGVPSDLCKRLERVEFPFSQMSDLTAEQLGELIRQPNKGNMLYNLLHSFPNVKVSACGKPISRGILKVDVKVELLFEYDKRVLGHSQGYWLCVVDMDGSNILSYQYFVLKENHKTKSLDFELYVPIIEPVPFSYFVYVVSDSFVKCTSTCVVRMDTLILPTKFITPTKVLPLKALDTQFVIHELGLDGKVKLPFKLLNEIQTQVFQSVVESNNSVYVGAHSGAGKTLIAELAIMKQLKTDEKRAVIYISPFEEDAQKAFEALQAAFGNYVRDIESGIDKIEEQIISGGVIFITVSDFEKIIKTCKRKHNVLENIALIVLDDIQHIGEDVEYEVLISRIKHIQKENNQLQMRLVCLSLPLGDSKSLRDWLGVSTGNAFSFSPQSRVAPLDVRVEVMRQSEFFMRISAMVQPTLEIVFDALKCNKTVTVCVPNHKNVIRVAREYVALSRKQQIKNDERIVEVLKRYPLEDNTLREGIESGVCMVYSEMSEHDEIIVKNVFKEGIVRVLLVTIDQLNSFRERSDIGVVMGTLKSEKSGSDIDIELLVKYIGLIKESVTLYCEPNKRESLIKFIEEPLPLESRLIEQENDTFDVLVRVFNTEIVSGDIFDYQSAIAFFANTFLLKRMRNNPSYYNVNGREMSVVSGFLSSLVESVINKLVEMGFVLFDGEKLTPTEQGTFAVNNVNEMECD</sequence>
<dbReference type="FunFam" id="1.10.3380.10:FF:000001">
    <property type="entry name" value="U5 small nuclear ribonucleoprotein helicase"/>
    <property type="match status" value="1"/>
</dbReference>
<dbReference type="SMART" id="SM00487">
    <property type="entry name" value="DEXDc"/>
    <property type="match status" value="2"/>
</dbReference>
<feature type="region of interest" description="Disordered" evidence="6">
    <location>
        <begin position="193"/>
        <end position="216"/>
    </location>
</feature>
<evidence type="ECO:0000256" key="1">
    <source>
        <dbReference type="ARBA" id="ARBA00022737"/>
    </source>
</evidence>
<dbReference type="SUPFAM" id="SSF52540">
    <property type="entry name" value="P-loop containing nucleoside triphosphate hydrolases"/>
    <property type="match status" value="2"/>
</dbReference>
<dbReference type="GO" id="GO:0006397">
    <property type="term" value="P:mRNA processing"/>
    <property type="evidence" value="ECO:0007669"/>
    <property type="project" value="UniProtKB-ARBA"/>
</dbReference>
<dbReference type="VEuPathDB" id="AmoebaDB:EIN_153800"/>
<feature type="domain" description="Helicase C-terminal" evidence="8">
    <location>
        <begin position="660"/>
        <end position="875"/>
    </location>
</feature>
<dbReference type="InterPro" id="IPR027417">
    <property type="entry name" value="P-loop_NTPase"/>
</dbReference>
<evidence type="ECO:0000256" key="5">
    <source>
        <dbReference type="ARBA" id="ARBA00022840"/>
    </source>
</evidence>
<dbReference type="GO" id="GO:0003676">
    <property type="term" value="F:nucleic acid binding"/>
    <property type="evidence" value="ECO:0007669"/>
    <property type="project" value="InterPro"/>
</dbReference>
<dbReference type="OrthoDB" id="5575at2759"/>
<dbReference type="Gene3D" id="3.40.50.300">
    <property type="entry name" value="P-loop containing nucleotide triphosphate hydrolases"/>
    <property type="match status" value="4"/>
</dbReference>
<evidence type="ECO:0000256" key="4">
    <source>
        <dbReference type="ARBA" id="ARBA00022806"/>
    </source>
</evidence>
<dbReference type="InterPro" id="IPR004179">
    <property type="entry name" value="Sec63-dom"/>
</dbReference>
<evidence type="ECO:0000313" key="9">
    <source>
        <dbReference type="EMBL" id="ELP91343.1"/>
    </source>
</evidence>
<evidence type="ECO:0000259" key="7">
    <source>
        <dbReference type="PROSITE" id="PS51192"/>
    </source>
</evidence>
<dbReference type="InterPro" id="IPR035892">
    <property type="entry name" value="C2_domain_sf"/>
</dbReference>
<evidence type="ECO:0000256" key="3">
    <source>
        <dbReference type="ARBA" id="ARBA00022801"/>
    </source>
</evidence>
<protein>
    <submittedName>
        <fullName evidence="9">U5 small nuclear ribonucleoprotein 200 kDa helicase, putative</fullName>
    </submittedName>
</protein>
<dbReference type="RefSeq" id="XP_004258114.1">
    <property type="nucleotide sequence ID" value="XM_004258066.1"/>
</dbReference>
<dbReference type="SUPFAM" id="SSF46785">
    <property type="entry name" value="Winged helix' DNA-binding domain"/>
    <property type="match status" value="2"/>
</dbReference>
<dbReference type="InterPro" id="IPR036388">
    <property type="entry name" value="WH-like_DNA-bd_sf"/>
</dbReference>
<dbReference type="InterPro" id="IPR036390">
    <property type="entry name" value="WH_DNA-bd_sf"/>
</dbReference>